<dbReference type="InterPro" id="IPR007457">
    <property type="entry name" value="Fe_traffick_prot_YggX"/>
</dbReference>
<dbReference type="InterPro" id="IPR036766">
    <property type="entry name" value="Fe_traffick_prot_YggX_sf"/>
</dbReference>
<evidence type="ECO:0000256" key="1">
    <source>
        <dbReference type="ARBA" id="ARBA00023004"/>
    </source>
</evidence>
<dbReference type="SUPFAM" id="SSF111148">
    <property type="entry name" value="YggX-like"/>
    <property type="match status" value="1"/>
</dbReference>
<name>Q02BS9_SOLUE</name>
<sequence>MGCGSGGSNFNQISNAIRPGARKVFCVKFQKEMEGLDEIPFEGHPLGQKIYDSVSKEAWKMWVEHMKMLMNEYRLNLGTPQAQEFLLEQMDKYFFGEGAQLPPDFVAPKSKG</sequence>
<dbReference type="STRING" id="234267.Acid_0477"/>
<accession>Q02BS9</accession>
<dbReference type="eggNOG" id="COG2924">
    <property type="taxonomic scope" value="Bacteria"/>
</dbReference>
<comment type="similarity">
    <text evidence="2">Belongs to the Fe(2+)-trafficking protein family.</text>
</comment>
<dbReference type="GO" id="GO:0005829">
    <property type="term" value="C:cytosol"/>
    <property type="evidence" value="ECO:0007669"/>
    <property type="project" value="TreeGrafter"/>
</dbReference>
<dbReference type="NCBIfam" id="NF003817">
    <property type="entry name" value="PRK05408.1"/>
    <property type="match status" value="1"/>
</dbReference>
<dbReference type="OrthoDB" id="9804318at2"/>
<reference evidence="3" key="1">
    <citation type="submission" date="2006-10" db="EMBL/GenBank/DDBJ databases">
        <title>Complete sequence of Solibacter usitatus Ellin6076.</title>
        <authorList>
            <consortium name="US DOE Joint Genome Institute"/>
            <person name="Copeland A."/>
            <person name="Lucas S."/>
            <person name="Lapidus A."/>
            <person name="Barry K."/>
            <person name="Detter J.C."/>
            <person name="Glavina del Rio T."/>
            <person name="Hammon N."/>
            <person name="Israni S."/>
            <person name="Dalin E."/>
            <person name="Tice H."/>
            <person name="Pitluck S."/>
            <person name="Thompson L.S."/>
            <person name="Brettin T."/>
            <person name="Bruce D."/>
            <person name="Han C."/>
            <person name="Tapia R."/>
            <person name="Gilna P."/>
            <person name="Schmutz J."/>
            <person name="Larimer F."/>
            <person name="Land M."/>
            <person name="Hauser L."/>
            <person name="Kyrpides N."/>
            <person name="Mikhailova N."/>
            <person name="Janssen P.H."/>
            <person name="Kuske C.R."/>
            <person name="Richardson P."/>
        </authorList>
    </citation>
    <scope>NUCLEOTIDE SEQUENCE</scope>
    <source>
        <strain evidence="3">Ellin6076</strain>
    </source>
</reference>
<dbReference type="HAMAP" id="MF_00686">
    <property type="entry name" value="Fe_traffic_YggX"/>
    <property type="match status" value="1"/>
</dbReference>
<dbReference type="Gene3D" id="1.10.3880.10">
    <property type="entry name" value="Fe(II) trafficking protein YggX"/>
    <property type="match status" value="1"/>
</dbReference>
<dbReference type="GO" id="GO:0034599">
    <property type="term" value="P:cellular response to oxidative stress"/>
    <property type="evidence" value="ECO:0007669"/>
    <property type="project" value="TreeGrafter"/>
</dbReference>
<dbReference type="AlphaFoldDB" id="Q02BS9"/>
<dbReference type="GO" id="GO:0005506">
    <property type="term" value="F:iron ion binding"/>
    <property type="evidence" value="ECO:0007669"/>
    <property type="project" value="UniProtKB-UniRule"/>
</dbReference>
<dbReference type="Pfam" id="PF04362">
    <property type="entry name" value="Iron_traffic"/>
    <property type="match status" value="1"/>
</dbReference>
<dbReference type="HOGENOM" id="CLU_170994_0_0_0"/>
<evidence type="ECO:0000313" key="3">
    <source>
        <dbReference type="EMBL" id="ABJ81487.1"/>
    </source>
</evidence>
<gene>
    <name evidence="3" type="ordered locus">Acid_0477</name>
</gene>
<dbReference type="PANTHER" id="PTHR36965">
    <property type="entry name" value="FE(2+)-TRAFFICKING PROTEIN-RELATED"/>
    <property type="match status" value="1"/>
</dbReference>
<evidence type="ECO:0000256" key="2">
    <source>
        <dbReference type="HAMAP-Rule" id="MF_00686"/>
    </source>
</evidence>
<dbReference type="FunCoup" id="Q02BS9">
    <property type="interactions" value="47"/>
</dbReference>
<dbReference type="PANTHER" id="PTHR36965:SF1">
    <property type="entry name" value="FE(2+)-TRAFFICKING PROTEIN-RELATED"/>
    <property type="match status" value="1"/>
</dbReference>
<dbReference type="InParanoid" id="Q02BS9"/>
<keyword evidence="1 2" id="KW-0408">Iron</keyword>
<comment type="function">
    <text evidence="2">Could be a mediator in iron transactions between iron acquisition and iron-requiring processes, such as synthesis and/or repair of Fe-S clusters in biosynthetic enzymes.</text>
</comment>
<protein>
    <recommendedName>
        <fullName evidence="2">Probable Fe(2+)-trafficking protein</fullName>
    </recommendedName>
</protein>
<proteinExistence type="inferred from homology"/>
<dbReference type="KEGG" id="sus:Acid_0477"/>
<dbReference type="EMBL" id="CP000473">
    <property type="protein sequence ID" value="ABJ81487.1"/>
    <property type="molecule type" value="Genomic_DNA"/>
</dbReference>
<organism evidence="3">
    <name type="scientific">Solibacter usitatus (strain Ellin6076)</name>
    <dbReference type="NCBI Taxonomy" id="234267"/>
    <lineage>
        <taxon>Bacteria</taxon>
        <taxon>Pseudomonadati</taxon>
        <taxon>Acidobacteriota</taxon>
        <taxon>Terriglobia</taxon>
        <taxon>Bryobacterales</taxon>
        <taxon>Solibacteraceae</taxon>
        <taxon>Candidatus Solibacter</taxon>
    </lineage>
</organism>